<feature type="region of interest" description="Disordered" evidence="1">
    <location>
        <begin position="17"/>
        <end position="46"/>
    </location>
</feature>
<name>A0A5C4S6F5_CHLTI</name>
<dbReference type="SMART" id="SM00855">
    <property type="entry name" value="PGAM"/>
    <property type="match status" value="1"/>
</dbReference>
<organism evidence="2 3">
    <name type="scientific">Chlorobaculum thiosulfatiphilum</name>
    <name type="common">Chlorobium limicola f.sp. thiosulfatophilum</name>
    <dbReference type="NCBI Taxonomy" id="115852"/>
    <lineage>
        <taxon>Bacteria</taxon>
        <taxon>Pseudomonadati</taxon>
        <taxon>Chlorobiota</taxon>
        <taxon>Chlorobiia</taxon>
        <taxon>Chlorobiales</taxon>
        <taxon>Chlorobiaceae</taxon>
        <taxon>Chlorobaculum</taxon>
    </lineage>
</organism>
<dbReference type="CDD" id="cd07067">
    <property type="entry name" value="HP_PGM_like"/>
    <property type="match status" value="1"/>
</dbReference>
<dbReference type="AlphaFoldDB" id="A0A5C4S6F5"/>
<protein>
    <submittedName>
        <fullName evidence="2">Histidine phosphatase family protein</fullName>
    </submittedName>
</protein>
<dbReference type="PANTHER" id="PTHR47623:SF1">
    <property type="entry name" value="OS09G0287300 PROTEIN"/>
    <property type="match status" value="1"/>
</dbReference>
<dbReference type="SUPFAM" id="SSF53254">
    <property type="entry name" value="Phosphoglycerate mutase-like"/>
    <property type="match status" value="1"/>
</dbReference>
<gene>
    <name evidence="2" type="ORF">FGF66_06225</name>
</gene>
<dbReference type="Gene3D" id="3.40.50.1240">
    <property type="entry name" value="Phosphoglycerate mutase-like"/>
    <property type="match status" value="1"/>
</dbReference>
<reference evidence="2 3" key="1">
    <citation type="submission" date="2019-05" db="EMBL/GenBank/DDBJ databases">
        <title>Draft Whole-Genome sequence of the green sulfur bacterium Chlorobaculum thiosulfatiphilum DSM 249.</title>
        <authorList>
            <person name="Meyer T.E."/>
            <person name="Kyndt J.A."/>
        </authorList>
    </citation>
    <scope>NUCLEOTIDE SEQUENCE [LARGE SCALE GENOMIC DNA]</scope>
    <source>
        <strain evidence="2 3">DSM 249</strain>
    </source>
</reference>
<dbReference type="OrthoDB" id="9810154at2"/>
<dbReference type="RefSeq" id="WP_139456814.1">
    <property type="nucleotide sequence ID" value="NZ_VDCH01000010.1"/>
</dbReference>
<sequence length="163" mass="18362">MKTLYLVRHAKAGWHDPSQADFDRPLTKRGHRQSEEMSRRLRKKGVAPERLVSSPASRALETAEIFADAFGIERREIVQKIEIYEGGIDSLAAVVRSLADEENTAMLFGHNPAISAFAGWLTGQRTEAMDTCGVAKIELDCEHWQDTAEGSGRLAWYKYPERE</sequence>
<dbReference type="InterPro" id="IPR013078">
    <property type="entry name" value="His_Pase_superF_clade-1"/>
</dbReference>
<dbReference type="PANTHER" id="PTHR47623">
    <property type="entry name" value="OS09G0287300 PROTEIN"/>
    <property type="match status" value="1"/>
</dbReference>
<accession>A0A5C4S6F5</accession>
<keyword evidence="3" id="KW-1185">Reference proteome</keyword>
<dbReference type="InterPro" id="IPR029033">
    <property type="entry name" value="His_PPase_superfam"/>
</dbReference>
<evidence type="ECO:0000256" key="1">
    <source>
        <dbReference type="SAM" id="MobiDB-lite"/>
    </source>
</evidence>
<feature type="compositionally biased region" description="Basic and acidic residues" evidence="1">
    <location>
        <begin position="21"/>
        <end position="39"/>
    </location>
</feature>
<proteinExistence type="predicted"/>
<comment type="caution">
    <text evidence="2">The sequence shown here is derived from an EMBL/GenBank/DDBJ whole genome shotgun (WGS) entry which is preliminary data.</text>
</comment>
<dbReference type="EMBL" id="VDCH01000010">
    <property type="protein sequence ID" value="TNJ39006.1"/>
    <property type="molecule type" value="Genomic_DNA"/>
</dbReference>
<evidence type="ECO:0000313" key="3">
    <source>
        <dbReference type="Proteomes" id="UP000308271"/>
    </source>
</evidence>
<evidence type="ECO:0000313" key="2">
    <source>
        <dbReference type="EMBL" id="TNJ39006.1"/>
    </source>
</evidence>
<dbReference type="Proteomes" id="UP000308271">
    <property type="component" value="Unassembled WGS sequence"/>
</dbReference>
<dbReference type="Pfam" id="PF00300">
    <property type="entry name" value="His_Phos_1"/>
    <property type="match status" value="1"/>
</dbReference>